<name>A0AAJ0GQ68_9PEZI</name>
<evidence type="ECO:0000256" key="4">
    <source>
        <dbReference type="SAM" id="MobiDB-lite"/>
    </source>
</evidence>
<keyword evidence="7" id="KW-1185">Reference proteome</keyword>
<dbReference type="PANTHER" id="PTHR28620:SF1">
    <property type="entry name" value="CENP-V_GFA DOMAIN-CONTAINING PROTEIN"/>
    <property type="match status" value="1"/>
</dbReference>
<proteinExistence type="inferred from homology"/>
<evidence type="ECO:0000256" key="2">
    <source>
        <dbReference type="ARBA" id="ARBA00022723"/>
    </source>
</evidence>
<feature type="region of interest" description="Disordered" evidence="4">
    <location>
        <begin position="1"/>
        <end position="24"/>
    </location>
</feature>
<dbReference type="EMBL" id="JAUDZG010000005">
    <property type="protein sequence ID" value="KAK3304104.1"/>
    <property type="molecule type" value="Genomic_DNA"/>
</dbReference>
<evidence type="ECO:0000313" key="7">
    <source>
        <dbReference type="Proteomes" id="UP001273166"/>
    </source>
</evidence>
<sequence length="166" mass="18878">MSQEEGKTPVDTPPKQQKEEEQKSSGTYEAGCHCGYIRFSVTLTPALPQYKVLNCNCSACTRFGYLLVYPEASAVTWHNDSRARCSNYRFNTKAKDQMFCKHCGASIGIDFREVHAPKHIYGISVRTFFDVDLDSLTYEKLDGRNMVRPAGDLSGQYWDEEAQRLK</sequence>
<dbReference type="SUPFAM" id="SSF51316">
    <property type="entry name" value="Mss4-like"/>
    <property type="match status" value="1"/>
</dbReference>
<evidence type="ECO:0000256" key="3">
    <source>
        <dbReference type="ARBA" id="ARBA00022833"/>
    </source>
</evidence>
<accession>A0AAJ0GQ68</accession>
<reference evidence="6" key="2">
    <citation type="submission" date="2023-06" db="EMBL/GenBank/DDBJ databases">
        <authorList>
            <consortium name="Lawrence Berkeley National Laboratory"/>
            <person name="Mondo S.J."/>
            <person name="Hensen N."/>
            <person name="Bonometti L."/>
            <person name="Westerberg I."/>
            <person name="Brannstrom I.O."/>
            <person name="Guillou S."/>
            <person name="Cros-Aarteil S."/>
            <person name="Calhoun S."/>
            <person name="Haridas S."/>
            <person name="Kuo A."/>
            <person name="Pangilinan J."/>
            <person name="Riley R."/>
            <person name="Labutti K."/>
            <person name="Andreopoulos B."/>
            <person name="Lipzen A."/>
            <person name="Chen C."/>
            <person name="Yanf M."/>
            <person name="Daum C."/>
            <person name="Ng V."/>
            <person name="Clum A."/>
            <person name="Steindorff A."/>
            <person name="Ohm R."/>
            <person name="Martin F."/>
            <person name="Silar P."/>
            <person name="Natvig D."/>
            <person name="Lalanne C."/>
            <person name="Gautier V."/>
            <person name="Ament-Velasquez S.L."/>
            <person name="Kruys A."/>
            <person name="Hutchinson M.I."/>
            <person name="Powell A.J."/>
            <person name="Barry K."/>
            <person name="Miller A.N."/>
            <person name="Grigoriev I.V."/>
            <person name="Debuchy R."/>
            <person name="Gladieux P."/>
            <person name="Thoren M.H."/>
            <person name="Johannesson H."/>
        </authorList>
    </citation>
    <scope>NUCLEOTIDE SEQUENCE</scope>
    <source>
        <strain evidence="6">CBS 333.67</strain>
    </source>
</reference>
<dbReference type="GO" id="GO:0016846">
    <property type="term" value="F:carbon-sulfur lyase activity"/>
    <property type="evidence" value="ECO:0007669"/>
    <property type="project" value="InterPro"/>
</dbReference>
<organism evidence="6 7">
    <name type="scientific">Chaetomium strumarium</name>
    <dbReference type="NCBI Taxonomy" id="1170767"/>
    <lineage>
        <taxon>Eukaryota</taxon>
        <taxon>Fungi</taxon>
        <taxon>Dikarya</taxon>
        <taxon>Ascomycota</taxon>
        <taxon>Pezizomycotina</taxon>
        <taxon>Sordariomycetes</taxon>
        <taxon>Sordariomycetidae</taxon>
        <taxon>Sordariales</taxon>
        <taxon>Chaetomiaceae</taxon>
        <taxon>Chaetomium</taxon>
    </lineage>
</organism>
<dbReference type="InterPro" id="IPR006913">
    <property type="entry name" value="CENP-V/GFA"/>
</dbReference>
<dbReference type="Pfam" id="PF04828">
    <property type="entry name" value="GFA"/>
    <property type="match status" value="1"/>
</dbReference>
<dbReference type="GeneID" id="87886802"/>
<dbReference type="AlphaFoldDB" id="A0AAJ0GQ68"/>
<dbReference type="PROSITE" id="PS51891">
    <property type="entry name" value="CENP_V_GFA"/>
    <property type="match status" value="1"/>
</dbReference>
<evidence type="ECO:0000313" key="6">
    <source>
        <dbReference type="EMBL" id="KAK3304104.1"/>
    </source>
</evidence>
<dbReference type="PANTHER" id="PTHR28620">
    <property type="entry name" value="CENTROMERE PROTEIN V"/>
    <property type="match status" value="1"/>
</dbReference>
<reference evidence="6" key="1">
    <citation type="journal article" date="2023" name="Mol. Phylogenet. Evol.">
        <title>Genome-scale phylogeny and comparative genomics of the fungal order Sordariales.</title>
        <authorList>
            <person name="Hensen N."/>
            <person name="Bonometti L."/>
            <person name="Westerberg I."/>
            <person name="Brannstrom I.O."/>
            <person name="Guillou S."/>
            <person name="Cros-Aarteil S."/>
            <person name="Calhoun S."/>
            <person name="Haridas S."/>
            <person name="Kuo A."/>
            <person name="Mondo S."/>
            <person name="Pangilinan J."/>
            <person name="Riley R."/>
            <person name="LaButti K."/>
            <person name="Andreopoulos B."/>
            <person name="Lipzen A."/>
            <person name="Chen C."/>
            <person name="Yan M."/>
            <person name="Daum C."/>
            <person name="Ng V."/>
            <person name="Clum A."/>
            <person name="Steindorff A."/>
            <person name="Ohm R.A."/>
            <person name="Martin F."/>
            <person name="Silar P."/>
            <person name="Natvig D.O."/>
            <person name="Lalanne C."/>
            <person name="Gautier V."/>
            <person name="Ament-Velasquez S.L."/>
            <person name="Kruys A."/>
            <person name="Hutchinson M.I."/>
            <person name="Powell A.J."/>
            <person name="Barry K."/>
            <person name="Miller A.N."/>
            <person name="Grigoriev I.V."/>
            <person name="Debuchy R."/>
            <person name="Gladieux P."/>
            <person name="Hiltunen Thoren M."/>
            <person name="Johannesson H."/>
        </authorList>
    </citation>
    <scope>NUCLEOTIDE SEQUENCE</scope>
    <source>
        <strain evidence="6">CBS 333.67</strain>
    </source>
</reference>
<gene>
    <name evidence="6" type="ORF">B0T15DRAFT_512302</name>
</gene>
<comment type="caution">
    <text evidence="6">The sequence shown here is derived from an EMBL/GenBank/DDBJ whole genome shotgun (WGS) entry which is preliminary data.</text>
</comment>
<keyword evidence="2" id="KW-0479">Metal-binding</keyword>
<feature type="domain" description="CENP-V/GFA" evidence="5">
    <location>
        <begin position="28"/>
        <end position="159"/>
    </location>
</feature>
<dbReference type="InterPro" id="IPR011057">
    <property type="entry name" value="Mss4-like_sf"/>
</dbReference>
<dbReference type="Gene3D" id="2.170.150.70">
    <property type="match status" value="1"/>
</dbReference>
<dbReference type="Proteomes" id="UP001273166">
    <property type="component" value="Unassembled WGS sequence"/>
</dbReference>
<dbReference type="InterPro" id="IPR052355">
    <property type="entry name" value="CENP-V-like"/>
</dbReference>
<evidence type="ECO:0000259" key="5">
    <source>
        <dbReference type="PROSITE" id="PS51891"/>
    </source>
</evidence>
<evidence type="ECO:0000256" key="1">
    <source>
        <dbReference type="ARBA" id="ARBA00005495"/>
    </source>
</evidence>
<protein>
    <submittedName>
        <fullName evidence="6">Mss4-like protein</fullName>
    </submittedName>
</protein>
<keyword evidence="3" id="KW-0862">Zinc</keyword>
<dbReference type="GO" id="GO:0046872">
    <property type="term" value="F:metal ion binding"/>
    <property type="evidence" value="ECO:0007669"/>
    <property type="project" value="UniProtKB-KW"/>
</dbReference>
<dbReference type="RefSeq" id="XP_062719884.1">
    <property type="nucleotide sequence ID" value="XM_062867973.1"/>
</dbReference>
<comment type="similarity">
    <text evidence="1">Belongs to the Gfa family.</text>
</comment>